<evidence type="ECO:0000313" key="3">
    <source>
        <dbReference type="EMBL" id="SDT95463.1"/>
    </source>
</evidence>
<name>A0A1H2EKH3_9BACT</name>
<proteinExistence type="predicted"/>
<gene>
    <name evidence="3" type="ORF">SAMN04487931_103178</name>
</gene>
<accession>A0A1H2EKH3</accession>
<keyword evidence="1" id="KW-1133">Transmembrane helix</keyword>
<dbReference type="Pfam" id="PF16537">
    <property type="entry name" value="T2SSB"/>
    <property type="match status" value="1"/>
</dbReference>
<reference evidence="4" key="1">
    <citation type="submission" date="2016-10" db="EMBL/GenBank/DDBJ databases">
        <authorList>
            <person name="Varghese N."/>
            <person name="Submissions S."/>
        </authorList>
    </citation>
    <scope>NUCLEOTIDE SEQUENCE [LARGE SCALE GENOMIC DNA]</scope>
    <source>
        <strain evidence="4">DSM 3384</strain>
    </source>
</reference>
<organism evidence="3 4">
    <name type="scientific">Desulfobacula phenolica</name>
    <dbReference type="NCBI Taxonomy" id="90732"/>
    <lineage>
        <taxon>Bacteria</taxon>
        <taxon>Pseudomonadati</taxon>
        <taxon>Thermodesulfobacteriota</taxon>
        <taxon>Desulfobacteria</taxon>
        <taxon>Desulfobacterales</taxon>
        <taxon>Desulfobacteraceae</taxon>
        <taxon>Desulfobacula</taxon>
    </lineage>
</organism>
<keyword evidence="1" id="KW-0812">Transmembrane</keyword>
<evidence type="ECO:0000313" key="4">
    <source>
        <dbReference type="Proteomes" id="UP000199608"/>
    </source>
</evidence>
<keyword evidence="1" id="KW-0472">Membrane</keyword>
<dbReference type="InterPro" id="IPR032389">
    <property type="entry name" value="GspB_C"/>
</dbReference>
<dbReference type="RefSeq" id="WP_092231517.1">
    <property type="nucleotide sequence ID" value="NZ_FNLL01000003.1"/>
</dbReference>
<protein>
    <submittedName>
        <fullName evidence="3">Type II secretion system protein B</fullName>
    </submittedName>
</protein>
<dbReference type="Proteomes" id="UP000199608">
    <property type="component" value="Unassembled WGS sequence"/>
</dbReference>
<evidence type="ECO:0000256" key="1">
    <source>
        <dbReference type="SAM" id="Phobius"/>
    </source>
</evidence>
<sequence>MSTILKALKKAEQDCPDQDFKKIAALKFNVRTTLNSRMQRQRGGFPVNSKYLLFVLGFAIVAMAAAYLIVFGNKKAFQSEDPFRKMVPQLSVVAPAELNDSKPPVKRAMTKSLVLPTAGLENDTTPESEKMPPSQIIEKKTLATVSQPHTNPDINPDTKKKGRDAIPVITAIKEILPLEQGILKIQAIAWAQDPTERIAVINNEILGEKEFVQGYRLLHIKKDEVILQYEGREYKLVFKIR</sequence>
<feature type="transmembrane region" description="Helical" evidence="1">
    <location>
        <begin position="51"/>
        <end position="70"/>
    </location>
</feature>
<evidence type="ECO:0000259" key="2">
    <source>
        <dbReference type="Pfam" id="PF16537"/>
    </source>
</evidence>
<feature type="domain" description="Type II secretion system protein GspB C-terminal" evidence="2">
    <location>
        <begin position="183"/>
        <end position="236"/>
    </location>
</feature>
<dbReference type="AlphaFoldDB" id="A0A1H2EKH3"/>
<keyword evidence="4" id="KW-1185">Reference proteome</keyword>
<dbReference type="EMBL" id="FNLL01000003">
    <property type="protein sequence ID" value="SDT95463.1"/>
    <property type="molecule type" value="Genomic_DNA"/>
</dbReference>
<dbReference type="GO" id="GO:0015627">
    <property type="term" value="C:type II protein secretion system complex"/>
    <property type="evidence" value="ECO:0007669"/>
    <property type="project" value="InterPro"/>
</dbReference>